<dbReference type="RefSeq" id="WP_235658423.1">
    <property type="nucleotide sequence ID" value="NZ_QJJU01000011.1"/>
</dbReference>
<name>A0A318HF00_9MYCO</name>
<proteinExistence type="predicted"/>
<dbReference type="EMBL" id="QJJU01000011">
    <property type="protein sequence ID" value="PXX07377.1"/>
    <property type="molecule type" value="Genomic_DNA"/>
</dbReference>
<evidence type="ECO:0000313" key="4">
    <source>
        <dbReference type="EMBL" id="PXX07377.1"/>
    </source>
</evidence>
<evidence type="ECO:0000259" key="3">
    <source>
        <dbReference type="Pfam" id="PF00890"/>
    </source>
</evidence>
<sequence>MWDEEVDVVCTGSGIAGLAHAVTVSALGGEVFVAGGRGDVEPGGSAVAVRSRVDRMHWLDMDVPDPETNEYFAALSSDLGPLTRSAGNVDVPIRVVDHAEVIDPRGAVAPFVGARLRDWAARCLVSPYGYLYTRVSDWQSTKLRTVEGDSIEVAEIGSMTPDPVDVGGSVLDWLTAQARDRRIDIHPATALQRILFEEGDVVGAEFATPDGPTAVRARHGVAVAGGGPQVAMAARQALPVDDPTLRVCLVAQTASRFGRVELLTSAPLAMRAAPTCRPVNRHLHANLHETHSQLQTWRCGKGDGYPANGQ</sequence>
<evidence type="ECO:0000313" key="5">
    <source>
        <dbReference type="Proteomes" id="UP000247781"/>
    </source>
</evidence>
<dbReference type="InterPro" id="IPR036188">
    <property type="entry name" value="FAD/NAD-bd_sf"/>
</dbReference>
<dbReference type="AlphaFoldDB" id="A0A318HF00"/>
<dbReference type="Pfam" id="PF00890">
    <property type="entry name" value="FAD_binding_2"/>
    <property type="match status" value="1"/>
</dbReference>
<feature type="domain" description="FAD-dependent oxidoreductase 2 FAD-binding" evidence="3">
    <location>
        <begin position="166"/>
        <end position="230"/>
    </location>
</feature>
<protein>
    <submittedName>
        <fullName evidence="4">FAD binding domain-containing protein</fullName>
    </submittedName>
</protein>
<keyword evidence="5" id="KW-1185">Reference proteome</keyword>
<reference evidence="5" key="1">
    <citation type="submission" date="2018-05" db="EMBL/GenBank/DDBJ databases">
        <authorList>
            <person name="Deangelis K."/>
            <person name="Huntemann M."/>
            <person name="Clum A."/>
            <person name="Pillay M."/>
            <person name="Palaniappan K."/>
            <person name="Varghese N."/>
            <person name="Mikhailova N."/>
            <person name="Stamatis D."/>
            <person name="Reddy T."/>
            <person name="Daum C."/>
            <person name="Shapiro N."/>
            <person name="Ivanova N."/>
            <person name="Kyrpides N."/>
            <person name="Woyke T."/>
        </authorList>
    </citation>
    <scope>NUCLEOTIDE SEQUENCE [LARGE SCALE GENOMIC DNA]</scope>
    <source>
        <strain evidence="5">GAS496</strain>
    </source>
</reference>
<comment type="caution">
    <text evidence="4">The sequence shown here is derived from an EMBL/GenBank/DDBJ whole genome shotgun (WGS) entry which is preliminary data.</text>
</comment>
<evidence type="ECO:0000256" key="2">
    <source>
        <dbReference type="ARBA" id="ARBA00023002"/>
    </source>
</evidence>
<keyword evidence="2" id="KW-0560">Oxidoreductase</keyword>
<keyword evidence="1" id="KW-0285">Flavoprotein</keyword>
<dbReference type="GO" id="GO:0016491">
    <property type="term" value="F:oxidoreductase activity"/>
    <property type="evidence" value="ECO:0007669"/>
    <property type="project" value="UniProtKB-KW"/>
</dbReference>
<gene>
    <name evidence="4" type="ORF">C8E89_111161</name>
</gene>
<accession>A0A318HF00</accession>
<evidence type="ECO:0000256" key="1">
    <source>
        <dbReference type="ARBA" id="ARBA00022630"/>
    </source>
</evidence>
<organism evidence="4 5">
    <name type="scientific">Mycolicibacterium moriokaense</name>
    <dbReference type="NCBI Taxonomy" id="39691"/>
    <lineage>
        <taxon>Bacteria</taxon>
        <taxon>Bacillati</taxon>
        <taxon>Actinomycetota</taxon>
        <taxon>Actinomycetes</taxon>
        <taxon>Mycobacteriales</taxon>
        <taxon>Mycobacteriaceae</taxon>
        <taxon>Mycolicibacterium</taxon>
    </lineage>
</organism>
<dbReference type="Gene3D" id="3.50.50.60">
    <property type="entry name" value="FAD/NAD(P)-binding domain"/>
    <property type="match status" value="1"/>
</dbReference>
<reference evidence="4 5" key="2">
    <citation type="submission" date="2018-06" db="EMBL/GenBank/DDBJ databases">
        <title>Sequencing of bacterial isolates from soil warming experiment in Harvard Forest, Massachusetts, USA.</title>
        <authorList>
            <person name="Deangelis K.PhD."/>
        </authorList>
    </citation>
    <scope>NUCLEOTIDE SEQUENCE [LARGE SCALE GENOMIC DNA]</scope>
    <source>
        <strain evidence="4 5">GAS496</strain>
    </source>
</reference>
<dbReference type="InterPro" id="IPR003953">
    <property type="entry name" value="FAD-dep_OxRdtase_2_FAD-bd"/>
</dbReference>
<dbReference type="SUPFAM" id="SSF51905">
    <property type="entry name" value="FAD/NAD(P)-binding domain"/>
    <property type="match status" value="1"/>
</dbReference>
<dbReference type="Proteomes" id="UP000247781">
    <property type="component" value="Unassembled WGS sequence"/>
</dbReference>